<proteinExistence type="inferred from homology"/>
<protein>
    <submittedName>
        <fullName evidence="13">Uncharacterized protein</fullName>
    </submittedName>
</protein>
<evidence type="ECO:0000313" key="14">
    <source>
        <dbReference type="Proteomes" id="UP000694407"/>
    </source>
</evidence>
<organism evidence="13 14">
    <name type="scientific">Marmota marmota marmota</name>
    <name type="common">Alpine marmot</name>
    <dbReference type="NCBI Taxonomy" id="9994"/>
    <lineage>
        <taxon>Eukaryota</taxon>
        <taxon>Metazoa</taxon>
        <taxon>Chordata</taxon>
        <taxon>Craniata</taxon>
        <taxon>Vertebrata</taxon>
        <taxon>Euteleostomi</taxon>
        <taxon>Mammalia</taxon>
        <taxon>Eutheria</taxon>
        <taxon>Euarchontoglires</taxon>
        <taxon>Glires</taxon>
        <taxon>Rodentia</taxon>
        <taxon>Sciuromorpha</taxon>
        <taxon>Sciuridae</taxon>
        <taxon>Xerinae</taxon>
        <taxon>Marmotini</taxon>
        <taxon>Marmota</taxon>
    </lineage>
</organism>
<keyword evidence="7 11" id="KW-0406">Ion transport</keyword>
<keyword evidence="14" id="KW-1185">Reference proteome</keyword>
<evidence type="ECO:0000256" key="6">
    <source>
        <dbReference type="ARBA" id="ARBA00023053"/>
    </source>
</evidence>
<keyword evidence="2 11" id="KW-0813">Transport</keyword>
<dbReference type="Proteomes" id="UP000694407">
    <property type="component" value="Unplaced"/>
</dbReference>
<evidence type="ECO:0000256" key="12">
    <source>
        <dbReference type="SAM" id="MobiDB-lite"/>
    </source>
</evidence>
<comment type="subcellular location">
    <subcellularLocation>
        <location evidence="1">Membrane</location>
        <topology evidence="1">Multi-pass membrane protein</topology>
    </subcellularLocation>
</comment>
<dbReference type="GO" id="GO:0005886">
    <property type="term" value="C:plasma membrane"/>
    <property type="evidence" value="ECO:0007669"/>
    <property type="project" value="TreeGrafter"/>
</dbReference>
<keyword evidence="8" id="KW-0472">Membrane</keyword>
<dbReference type="GO" id="GO:0034706">
    <property type="term" value="C:sodium channel complex"/>
    <property type="evidence" value="ECO:0007669"/>
    <property type="project" value="TreeGrafter"/>
</dbReference>
<sequence length="369" mass="40710">MSETQSRGLLRFPSWTQGGTMAQLALPSYEEGGGWWLVELCASFRDLLAFFCSNAANHGMVCLVCSCWSHLKTTSWGLLLLGTLGVLCWQLGLLLEQYWHYPVIMTVSMHSERKLFFPQSPCDTFSLSTPSPTACHLEVLDTFAQENIYCLCKHNFTQGSNVPPASVSGPKPPIQLHGIHLPVDEAPVQLAPGGLQTGVGVLACCPRRVPVVTASTALTCQEWYRFHCMDVLALLPTAWEDGQHSNRGHIILSCHYDSKDCQVWHFQMSHHPTNGRCHTLKGVWAAQHPGITHNDLVLRTELQQCLTLLSTQAGIKVMVHGHNHTLLLEHQDFSIWPGMESTVDIQEAGVLGDPLGPPPWGPGGQGRQN</sequence>
<evidence type="ECO:0000256" key="8">
    <source>
        <dbReference type="ARBA" id="ARBA00023136"/>
    </source>
</evidence>
<dbReference type="GeneTree" id="ENSGT00940000162685"/>
<feature type="region of interest" description="Disordered" evidence="12">
    <location>
        <begin position="349"/>
        <end position="369"/>
    </location>
</feature>
<keyword evidence="4 11" id="KW-0812">Transmembrane</keyword>
<keyword evidence="6" id="KW-0915">Sodium</keyword>
<evidence type="ECO:0000256" key="9">
    <source>
        <dbReference type="ARBA" id="ARBA00023201"/>
    </source>
</evidence>
<evidence type="ECO:0000256" key="7">
    <source>
        <dbReference type="ARBA" id="ARBA00023065"/>
    </source>
</evidence>
<keyword evidence="10 11" id="KW-0407">Ion channel</keyword>
<dbReference type="Ensembl" id="ENSMMMT00000027073.1">
    <property type="protein sequence ID" value="ENSMMMP00000023917.1"/>
    <property type="gene ID" value="ENSMMMG00000020944.1"/>
</dbReference>
<dbReference type="PRINTS" id="PR01078">
    <property type="entry name" value="AMINACHANNEL"/>
</dbReference>
<evidence type="ECO:0000256" key="1">
    <source>
        <dbReference type="ARBA" id="ARBA00004141"/>
    </source>
</evidence>
<evidence type="ECO:0000256" key="11">
    <source>
        <dbReference type="RuleBase" id="RU000679"/>
    </source>
</evidence>
<reference evidence="13" key="1">
    <citation type="submission" date="2025-08" db="UniProtKB">
        <authorList>
            <consortium name="Ensembl"/>
        </authorList>
    </citation>
    <scope>IDENTIFICATION</scope>
</reference>
<keyword evidence="5" id="KW-1133">Transmembrane helix</keyword>
<evidence type="ECO:0000313" key="13">
    <source>
        <dbReference type="Ensembl" id="ENSMMMP00000023917.1"/>
    </source>
</evidence>
<reference evidence="13" key="2">
    <citation type="submission" date="2025-09" db="UniProtKB">
        <authorList>
            <consortium name="Ensembl"/>
        </authorList>
    </citation>
    <scope>IDENTIFICATION</scope>
</reference>
<accession>A0A8C6A4N9</accession>
<keyword evidence="9 11" id="KW-0739">Sodium transport</keyword>
<evidence type="ECO:0000256" key="4">
    <source>
        <dbReference type="ARBA" id="ARBA00022692"/>
    </source>
</evidence>
<dbReference type="Gene3D" id="2.60.470.10">
    <property type="entry name" value="Acid-sensing ion channels like domains"/>
    <property type="match status" value="1"/>
</dbReference>
<evidence type="ECO:0000256" key="10">
    <source>
        <dbReference type="ARBA" id="ARBA00023303"/>
    </source>
</evidence>
<evidence type="ECO:0000256" key="5">
    <source>
        <dbReference type="ARBA" id="ARBA00022989"/>
    </source>
</evidence>
<name>A0A8C6A4N9_MARMA</name>
<dbReference type="InterPro" id="IPR001873">
    <property type="entry name" value="ENaC"/>
</dbReference>
<keyword evidence="3 11" id="KW-0894">Sodium channel</keyword>
<dbReference type="AlphaFoldDB" id="A0A8C6A4N9"/>
<dbReference type="PANTHER" id="PTHR11690:SF132">
    <property type="entry name" value="AMILORIDE-SENSITIVE SODIUM CHANNEL SUBUNIT DELTA"/>
    <property type="match status" value="1"/>
</dbReference>
<evidence type="ECO:0000256" key="2">
    <source>
        <dbReference type="ARBA" id="ARBA00022448"/>
    </source>
</evidence>
<dbReference type="Pfam" id="PF00858">
    <property type="entry name" value="ASC"/>
    <property type="match status" value="2"/>
</dbReference>
<dbReference type="PANTHER" id="PTHR11690">
    <property type="entry name" value="AMILORIDE-SENSITIVE SODIUM CHANNEL-RELATED"/>
    <property type="match status" value="1"/>
</dbReference>
<comment type="similarity">
    <text evidence="11">Belongs to the amiloride-sensitive sodium channel (TC 1.A.6) family.</text>
</comment>
<evidence type="ECO:0000256" key="3">
    <source>
        <dbReference type="ARBA" id="ARBA00022461"/>
    </source>
</evidence>
<dbReference type="GO" id="GO:0015280">
    <property type="term" value="F:ligand-gated sodium channel activity"/>
    <property type="evidence" value="ECO:0007669"/>
    <property type="project" value="TreeGrafter"/>
</dbReference>